<comment type="PTM">
    <text evidence="5">The conversion to 3-oxoalanine (also known as C-formylglycine, FGly), of a serine or cysteine residue in prokaryotes and of a cysteine residue in eukaryotes, is critical for catalytic activity.</text>
</comment>
<keyword evidence="4" id="KW-0325">Glycoprotein</keyword>
<dbReference type="GO" id="GO:0008449">
    <property type="term" value="F:N-acetylglucosamine-6-sulfatase activity"/>
    <property type="evidence" value="ECO:0007669"/>
    <property type="project" value="InterPro"/>
</dbReference>
<keyword evidence="2" id="KW-0732">Signal</keyword>
<dbReference type="InterPro" id="IPR017850">
    <property type="entry name" value="Alkaline_phosphatase_core_sf"/>
</dbReference>
<dbReference type="AlphaFoldDB" id="A0A0S4QZF1"/>
<dbReference type="InterPro" id="IPR012251">
    <property type="entry name" value="GlcNAc_6-SO4ase"/>
</dbReference>
<comment type="similarity">
    <text evidence="1">Belongs to the sulfatase family.</text>
</comment>
<keyword evidence="3" id="KW-0378">Hydrolase</keyword>
<protein>
    <submittedName>
        <fullName evidence="7">Arylsulfatase A</fullName>
    </submittedName>
</protein>
<gene>
    <name evidence="7" type="ORF">Ga0074812_1445</name>
</gene>
<dbReference type="InterPro" id="IPR024607">
    <property type="entry name" value="Sulfatase_CS"/>
</dbReference>
<sequence>MARHRSFGRRARLGAAGLVGLIGLTVTAATGLAARSSDAVAGAQAAGGTLSAVNAASTTERPNFVLILADDLDQTTSPYWDAMPHTAALIRDSGLTFTDSFAPTPICCPARGTILTGKYGHNTGVLTNAGDSGGWATFAANGNEEHTFAKYLSDAGYRTGLAGKYMNGIEDAPDHIPPGWSEWYGSVDNNFYTGYNYTLNENGTLVQYGGTEDPANYSTDVVAAKSTDFIRRAAADDTPFFWYAASTAPHLPLPPAPRHADNPYADDTAPRTPNFNEADVSDKPWWLQESAQLRSARVAATNDADYQDRMGSLYALDEMVAGIVETLRDTGELDNTYLIFTSDNGYNLGSHRLTQKMAPYEESLRVPLVAAGPGVEKGTDGHMVAQIDLAPTFLDLAGVPIPADVDGQSLAPLLRGQTPTSWRTDLLGQYAGPGVDGQDGVAQEAVENVTGVFLDIPPWSAIRTEDHLYVRWYDADRNPGVHQRELYDLHADPYELTNLLATPQGRATNAALVAQLDARLDALATCAGASCRT</sequence>
<evidence type="ECO:0000313" key="7">
    <source>
        <dbReference type="EMBL" id="CUU60644.1"/>
    </source>
</evidence>
<reference evidence="8" key="1">
    <citation type="submission" date="2015-11" db="EMBL/GenBank/DDBJ databases">
        <authorList>
            <person name="Varghese N."/>
        </authorList>
    </citation>
    <scope>NUCLEOTIDE SEQUENCE [LARGE SCALE GENOMIC DNA]</scope>
    <source>
        <strain evidence="8">DSM 45899</strain>
    </source>
</reference>
<dbReference type="Pfam" id="PF00884">
    <property type="entry name" value="Sulfatase"/>
    <property type="match status" value="1"/>
</dbReference>
<dbReference type="RefSeq" id="WP_091285843.1">
    <property type="nucleotide sequence ID" value="NZ_FAOZ01000044.1"/>
</dbReference>
<dbReference type="PANTHER" id="PTHR43108:SF8">
    <property type="entry name" value="SD21168P"/>
    <property type="match status" value="1"/>
</dbReference>
<dbReference type="PANTHER" id="PTHR43108">
    <property type="entry name" value="N-ACETYLGLUCOSAMINE-6-SULFATASE FAMILY MEMBER"/>
    <property type="match status" value="1"/>
</dbReference>
<evidence type="ECO:0000256" key="5">
    <source>
        <dbReference type="PIRSR" id="PIRSR036666-50"/>
    </source>
</evidence>
<evidence type="ECO:0000256" key="3">
    <source>
        <dbReference type="ARBA" id="ARBA00022801"/>
    </source>
</evidence>
<dbReference type="Proteomes" id="UP000198802">
    <property type="component" value="Unassembled WGS sequence"/>
</dbReference>
<dbReference type="GO" id="GO:0030203">
    <property type="term" value="P:glycosaminoglycan metabolic process"/>
    <property type="evidence" value="ECO:0007669"/>
    <property type="project" value="InterPro"/>
</dbReference>
<dbReference type="EMBL" id="FAOZ01000044">
    <property type="protein sequence ID" value="CUU60644.1"/>
    <property type="molecule type" value="Genomic_DNA"/>
</dbReference>
<dbReference type="InterPro" id="IPR000917">
    <property type="entry name" value="Sulfatase_N"/>
</dbReference>
<evidence type="ECO:0000256" key="4">
    <source>
        <dbReference type="ARBA" id="ARBA00023180"/>
    </source>
</evidence>
<feature type="modified residue" description="3-oxoalanine (Cys)" evidence="5">
    <location>
        <position position="107"/>
    </location>
</feature>
<proteinExistence type="inferred from homology"/>
<feature type="domain" description="Sulfatase N-terminal" evidence="6">
    <location>
        <begin position="62"/>
        <end position="399"/>
    </location>
</feature>
<dbReference type="CDD" id="cd16147">
    <property type="entry name" value="G6S"/>
    <property type="match status" value="1"/>
</dbReference>
<dbReference type="PROSITE" id="PS00523">
    <property type="entry name" value="SULFATASE_1"/>
    <property type="match status" value="1"/>
</dbReference>
<keyword evidence="8" id="KW-1185">Reference proteome</keyword>
<dbReference type="PIRSF" id="PIRSF036666">
    <property type="entry name" value="G6S"/>
    <property type="match status" value="1"/>
</dbReference>
<dbReference type="SUPFAM" id="SSF53649">
    <property type="entry name" value="Alkaline phosphatase-like"/>
    <property type="match status" value="1"/>
</dbReference>
<evidence type="ECO:0000256" key="2">
    <source>
        <dbReference type="ARBA" id="ARBA00022729"/>
    </source>
</evidence>
<accession>A0A0S4QZF1</accession>
<name>A0A0S4QZF1_9ACTN</name>
<evidence type="ECO:0000259" key="6">
    <source>
        <dbReference type="Pfam" id="PF00884"/>
    </source>
</evidence>
<evidence type="ECO:0000256" key="1">
    <source>
        <dbReference type="ARBA" id="ARBA00008779"/>
    </source>
</evidence>
<organism evidence="7 8">
    <name type="scientific">Parafrankia irregularis</name>
    <dbReference type="NCBI Taxonomy" id="795642"/>
    <lineage>
        <taxon>Bacteria</taxon>
        <taxon>Bacillati</taxon>
        <taxon>Actinomycetota</taxon>
        <taxon>Actinomycetes</taxon>
        <taxon>Frankiales</taxon>
        <taxon>Frankiaceae</taxon>
        <taxon>Parafrankia</taxon>
    </lineage>
</organism>
<evidence type="ECO:0000313" key="8">
    <source>
        <dbReference type="Proteomes" id="UP000198802"/>
    </source>
</evidence>
<dbReference type="Gene3D" id="3.40.720.10">
    <property type="entry name" value="Alkaline Phosphatase, subunit A"/>
    <property type="match status" value="1"/>
</dbReference>